<evidence type="ECO:0000313" key="2">
    <source>
        <dbReference type="Proteomes" id="UP000441336"/>
    </source>
</evidence>
<dbReference type="AlphaFoldDB" id="A0A7K1TE03"/>
<dbReference type="PROSITE" id="PS51257">
    <property type="entry name" value="PROKAR_LIPOPROTEIN"/>
    <property type="match status" value="1"/>
</dbReference>
<evidence type="ECO:0000313" key="1">
    <source>
        <dbReference type="EMBL" id="MVN76633.1"/>
    </source>
</evidence>
<keyword evidence="2" id="KW-1185">Reference proteome</keyword>
<proteinExistence type="predicted"/>
<sequence length="143" mass="15493">MKKTFFALLTGCTLLACKKDQPGPALNQTFELPLNQTTTLATGSSPISISLTDVQDSRCPINAYCIWAGYAAVTLKLSDASVVAQTARLSLLNKPSPDYTRDSIAVTLNQQDYWLRLLNVTPYPSTTGGTGQAKTAVLRLRPR</sequence>
<accession>A0A7K1TE03</accession>
<reference evidence="1 2" key="1">
    <citation type="submission" date="2019-12" db="EMBL/GenBank/DDBJ databases">
        <title>Hymenobacter sp. HMF4947 Genome sequencing and assembly.</title>
        <authorList>
            <person name="Kang H."/>
            <person name="Cha I."/>
            <person name="Kim H."/>
            <person name="Joh K."/>
        </authorList>
    </citation>
    <scope>NUCLEOTIDE SEQUENCE [LARGE SCALE GENOMIC DNA]</scope>
    <source>
        <strain evidence="1 2">HMF4947</strain>
    </source>
</reference>
<organism evidence="1 2">
    <name type="scientific">Hymenobacter ginkgonis</name>
    <dbReference type="NCBI Taxonomy" id="2682976"/>
    <lineage>
        <taxon>Bacteria</taxon>
        <taxon>Pseudomonadati</taxon>
        <taxon>Bacteroidota</taxon>
        <taxon>Cytophagia</taxon>
        <taxon>Cytophagales</taxon>
        <taxon>Hymenobacteraceae</taxon>
        <taxon>Hymenobacter</taxon>
    </lineage>
</organism>
<protein>
    <submittedName>
        <fullName evidence="1">Uncharacterized protein</fullName>
    </submittedName>
</protein>
<comment type="caution">
    <text evidence="1">The sequence shown here is derived from an EMBL/GenBank/DDBJ whole genome shotgun (WGS) entry which is preliminary data.</text>
</comment>
<dbReference type="RefSeq" id="WP_157564740.1">
    <property type="nucleotide sequence ID" value="NZ_WQKZ01000002.1"/>
</dbReference>
<gene>
    <name evidence="1" type="ORF">GO988_09890</name>
</gene>
<dbReference type="Proteomes" id="UP000441336">
    <property type="component" value="Unassembled WGS sequence"/>
</dbReference>
<name>A0A7K1TE03_9BACT</name>
<dbReference type="EMBL" id="WQKZ01000002">
    <property type="protein sequence ID" value="MVN76633.1"/>
    <property type="molecule type" value="Genomic_DNA"/>
</dbReference>